<organism evidence="1">
    <name type="scientific">marine sediment metagenome</name>
    <dbReference type="NCBI Taxonomy" id="412755"/>
    <lineage>
        <taxon>unclassified sequences</taxon>
        <taxon>metagenomes</taxon>
        <taxon>ecological metagenomes</taxon>
    </lineage>
</organism>
<name>A0A0F9T5S6_9ZZZZ</name>
<gene>
    <name evidence="1" type="ORF">LCGC14_0389760</name>
</gene>
<dbReference type="EMBL" id="LAZR01000324">
    <property type="protein sequence ID" value="KKN74559.1"/>
    <property type="molecule type" value="Genomic_DNA"/>
</dbReference>
<protein>
    <submittedName>
        <fullName evidence="1">Uncharacterized protein</fullName>
    </submittedName>
</protein>
<accession>A0A0F9T5S6</accession>
<dbReference type="AlphaFoldDB" id="A0A0F9T5S6"/>
<evidence type="ECO:0000313" key="1">
    <source>
        <dbReference type="EMBL" id="KKN74559.1"/>
    </source>
</evidence>
<sequence>MAESNQIRHSGTPRHEAIVDWELLNPGDTRRNCALALGISECGLSIIYNSDAFIDYRSRRMREHQALVSESVIEKTEAVAKISLDILEERFDQERKVIPLGGVKDTAEMALKALGFGQPRPGNYPPGGGNVTVIVGASPEQLAQARDRMKTINATVVEEEPTPDKQVAP</sequence>
<reference evidence="1" key="1">
    <citation type="journal article" date="2015" name="Nature">
        <title>Complex archaea that bridge the gap between prokaryotes and eukaryotes.</title>
        <authorList>
            <person name="Spang A."/>
            <person name="Saw J.H."/>
            <person name="Jorgensen S.L."/>
            <person name="Zaremba-Niedzwiedzka K."/>
            <person name="Martijn J."/>
            <person name="Lind A.E."/>
            <person name="van Eijk R."/>
            <person name="Schleper C."/>
            <person name="Guy L."/>
            <person name="Ettema T.J."/>
        </authorList>
    </citation>
    <scope>NUCLEOTIDE SEQUENCE</scope>
</reference>
<proteinExistence type="predicted"/>
<comment type="caution">
    <text evidence="1">The sequence shown here is derived from an EMBL/GenBank/DDBJ whole genome shotgun (WGS) entry which is preliminary data.</text>
</comment>